<gene>
    <name evidence="1" type="ORF">GALL_65930</name>
</gene>
<name>A0A1J5ST93_9ZZZZ</name>
<accession>A0A1J5ST93</accession>
<organism evidence="1">
    <name type="scientific">mine drainage metagenome</name>
    <dbReference type="NCBI Taxonomy" id="410659"/>
    <lineage>
        <taxon>unclassified sequences</taxon>
        <taxon>metagenomes</taxon>
        <taxon>ecological metagenomes</taxon>
    </lineage>
</organism>
<dbReference type="PANTHER" id="PTHR11884:SF1">
    <property type="entry name" value="GOLGI APPARATUS PROTEIN 1"/>
    <property type="match status" value="1"/>
</dbReference>
<protein>
    <submittedName>
        <fullName evidence="1">Cysteine rich repeat protein</fullName>
    </submittedName>
</protein>
<reference evidence="1" key="1">
    <citation type="submission" date="2016-10" db="EMBL/GenBank/DDBJ databases">
        <title>Sequence of Gallionella enrichment culture.</title>
        <authorList>
            <person name="Poehlein A."/>
            <person name="Muehling M."/>
            <person name="Daniel R."/>
        </authorList>
    </citation>
    <scope>NUCLEOTIDE SEQUENCE</scope>
</reference>
<dbReference type="Pfam" id="PF00839">
    <property type="entry name" value="Cys_rich_FGFR"/>
    <property type="match status" value="2"/>
</dbReference>
<dbReference type="InterPro" id="IPR039728">
    <property type="entry name" value="GLG1"/>
</dbReference>
<dbReference type="EMBL" id="MLJW01000019">
    <property type="protein sequence ID" value="OIR11737.1"/>
    <property type="molecule type" value="Genomic_DNA"/>
</dbReference>
<dbReference type="InterPro" id="IPR001893">
    <property type="entry name" value="Cys-rich_GLG1_repeat"/>
</dbReference>
<proteinExistence type="predicted"/>
<evidence type="ECO:0000313" key="1">
    <source>
        <dbReference type="EMBL" id="OIR11737.1"/>
    </source>
</evidence>
<dbReference type="AlphaFoldDB" id="A0A1J5ST93"/>
<sequence>MKNWKMATLAAAFCLSMVSSAWAEPNAKPCADDVANFCKGVQPGQGRLAQCLKQHSNELSPACKENIQIKKEKFQDFVQACKADEEKLCSDIKPGQGRIIRCLKKHESELSSECKEKMEQPRSRQ</sequence>
<dbReference type="GO" id="GO:0016020">
    <property type="term" value="C:membrane"/>
    <property type="evidence" value="ECO:0007669"/>
    <property type="project" value="InterPro"/>
</dbReference>
<dbReference type="PANTHER" id="PTHR11884">
    <property type="entry name" value="SELECTIN LIGAND RELATED"/>
    <property type="match status" value="1"/>
</dbReference>
<comment type="caution">
    <text evidence="1">The sequence shown here is derived from an EMBL/GenBank/DDBJ whole genome shotgun (WGS) entry which is preliminary data.</text>
</comment>